<evidence type="ECO:0000313" key="1">
    <source>
        <dbReference type="EMBL" id="KWV48671.1"/>
    </source>
</evidence>
<gene>
    <name evidence="1" type="ORF">AS026_11880</name>
</gene>
<keyword evidence="2" id="KW-1185">Reference proteome</keyword>
<proteinExistence type="predicted"/>
<evidence type="ECO:0008006" key="3">
    <source>
        <dbReference type="Google" id="ProtNLM"/>
    </source>
</evidence>
<dbReference type="AlphaFoldDB" id="A0A109JGU0"/>
<dbReference type="EMBL" id="LNCD01000096">
    <property type="protein sequence ID" value="KWV48671.1"/>
    <property type="molecule type" value="Genomic_DNA"/>
</dbReference>
<reference evidence="1 2" key="1">
    <citation type="submission" date="2015-11" db="EMBL/GenBank/DDBJ databases">
        <title>Draft Genome Sequence of the Strain BR 10423 (Rhizobium sp.) isolated from nodules of Mimosa pudica.</title>
        <authorList>
            <person name="Barauna A.C."/>
            <person name="Zilli J.E."/>
            <person name="Simoes-Araujo J.L."/>
            <person name="Reis V.M."/>
            <person name="James E.K."/>
            <person name="Reis F.B.Jr."/>
            <person name="Rouws L.F."/>
            <person name="Passos S.R."/>
            <person name="Gois S.R."/>
        </authorList>
    </citation>
    <scope>NUCLEOTIDE SEQUENCE [LARGE SCALE GENOMIC DNA]</scope>
    <source>
        <strain evidence="1 2">BR10423</strain>
    </source>
</reference>
<accession>A0A109JGU0</accession>
<protein>
    <recommendedName>
        <fullName evidence="3">Cysteine-rich domain-containing protein</fullName>
    </recommendedName>
</protein>
<dbReference type="Proteomes" id="UP000068164">
    <property type="component" value="Unassembled WGS sequence"/>
</dbReference>
<evidence type="ECO:0000313" key="2">
    <source>
        <dbReference type="Proteomes" id="UP000068164"/>
    </source>
</evidence>
<organism evidence="1 2">
    <name type="scientific">Rhizobium altiplani</name>
    <dbReference type="NCBI Taxonomy" id="1864509"/>
    <lineage>
        <taxon>Bacteria</taxon>
        <taxon>Pseudomonadati</taxon>
        <taxon>Pseudomonadota</taxon>
        <taxon>Alphaproteobacteria</taxon>
        <taxon>Hyphomicrobiales</taxon>
        <taxon>Rhizobiaceae</taxon>
        <taxon>Rhizobium/Agrobacterium group</taxon>
        <taxon>Rhizobium</taxon>
    </lineage>
</organism>
<comment type="caution">
    <text evidence="1">The sequence shown here is derived from an EMBL/GenBank/DDBJ whole genome shotgun (WGS) entry which is preliminary data.</text>
</comment>
<name>A0A109JGU0_9HYPH</name>
<sequence length="75" mass="8756">MAGTFGHETRNRRTAEQLYEMSWRHQIAGRQEQDVVMSTGYSCRSQVKIIDGVHLLHPLQVIDRLLERRLSHQIA</sequence>